<dbReference type="PROSITE" id="PS50109">
    <property type="entry name" value="HIS_KIN"/>
    <property type="match status" value="1"/>
</dbReference>
<keyword evidence="11 14" id="KW-1133">Transmembrane helix</keyword>
<evidence type="ECO:0000256" key="11">
    <source>
        <dbReference type="ARBA" id="ARBA00022989"/>
    </source>
</evidence>
<evidence type="ECO:0000256" key="10">
    <source>
        <dbReference type="ARBA" id="ARBA00022840"/>
    </source>
</evidence>
<dbReference type="SUPFAM" id="SSF47384">
    <property type="entry name" value="Homodimeric domain of signal transducing histidine kinase"/>
    <property type="match status" value="1"/>
</dbReference>
<evidence type="ECO:0000259" key="15">
    <source>
        <dbReference type="PROSITE" id="PS50109"/>
    </source>
</evidence>
<evidence type="ECO:0000256" key="9">
    <source>
        <dbReference type="ARBA" id="ARBA00022777"/>
    </source>
</evidence>
<keyword evidence="7 14" id="KW-0812">Transmembrane</keyword>
<dbReference type="SMART" id="SM00388">
    <property type="entry name" value="HisKA"/>
    <property type="match status" value="1"/>
</dbReference>
<comment type="subcellular location">
    <subcellularLocation>
        <location evidence="2">Cell membrane</location>
        <topology evidence="2">Multi-pass membrane protein</topology>
    </subcellularLocation>
</comment>
<evidence type="ECO:0000313" key="16">
    <source>
        <dbReference type="EMBL" id="SPD74453.1"/>
    </source>
</evidence>
<dbReference type="CDD" id="cd00082">
    <property type="entry name" value="HisKA"/>
    <property type="match status" value="1"/>
</dbReference>
<dbReference type="InterPro" id="IPR003594">
    <property type="entry name" value="HATPase_dom"/>
</dbReference>
<keyword evidence="10" id="KW-0067">ATP-binding</keyword>
<comment type="catalytic activity">
    <reaction evidence="1">
        <text>ATP + protein L-histidine = ADP + protein N-phospho-L-histidine.</text>
        <dbReference type="EC" id="2.7.13.3"/>
    </reaction>
</comment>
<evidence type="ECO:0000256" key="5">
    <source>
        <dbReference type="ARBA" id="ARBA00022553"/>
    </source>
</evidence>
<protein>
    <recommendedName>
        <fullName evidence="3">histidine kinase</fullName>
        <ecNumber evidence="3">2.7.13.3</ecNumber>
    </recommendedName>
</protein>
<dbReference type="SMART" id="SM00387">
    <property type="entry name" value="HATPase_c"/>
    <property type="match status" value="1"/>
</dbReference>
<dbReference type="Pfam" id="PF00512">
    <property type="entry name" value="HisKA"/>
    <property type="match status" value="1"/>
</dbReference>
<dbReference type="Gene3D" id="3.30.565.10">
    <property type="entry name" value="Histidine kinase-like ATPase, C-terminal domain"/>
    <property type="match status" value="1"/>
</dbReference>
<reference evidence="16" key="1">
    <citation type="submission" date="2018-01" db="EMBL/GenBank/DDBJ databases">
        <authorList>
            <person name="Regsiter A."/>
            <person name="William W."/>
        </authorList>
    </citation>
    <scope>NUCLEOTIDE SEQUENCE</scope>
    <source>
        <strain evidence="16">TRIP AH-1</strain>
    </source>
</reference>
<dbReference type="PRINTS" id="PR00344">
    <property type="entry name" value="BCTRLSENSOR"/>
</dbReference>
<keyword evidence="12" id="KW-0902">Two-component regulatory system</keyword>
<gene>
    <name evidence="16" type="ORF">PITCH_A230139</name>
</gene>
<evidence type="ECO:0000256" key="2">
    <source>
        <dbReference type="ARBA" id="ARBA00004651"/>
    </source>
</evidence>
<evidence type="ECO:0000256" key="14">
    <source>
        <dbReference type="SAM" id="Phobius"/>
    </source>
</evidence>
<dbReference type="InterPro" id="IPR003661">
    <property type="entry name" value="HisK_dim/P_dom"/>
</dbReference>
<dbReference type="CDD" id="cd18774">
    <property type="entry name" value="PDC2_HK_sensor"/>
    <property type="match status" value="1"/>
</dbReference>
<dbReference type="Pfam" id="PF02518">
    <property type="entry name" value="HATPase_c"/>
    <property type="match status" value="1"/>
</dbReference>
<dbReference type="InterPro" id="IPR036890">
    <property type="entry name" value="HATPase_C_sf"/>
</dbReference>
<dbReference type="EMBL" id="OJIN01000146">
    <property type="protein sequence ID" value="SPD74453.1"/>
    <property type="molecule type" value="Genomic_DNA"/>
</dbReference>
<dbReference type="InterPro" id="IPR005467">
    <property type="entry name" value="His_kinase_dom"/>
</dbReference>
<evidence type="ECO:0000256" key="1">
    <source>
        <dbReference type="ARBA" id="ARBA00000085"/>
    </source>
</evidence>
<keyword evidence="6" id="KW-0808">Transferase</keyword>
<dbReference type="SUPFAM" id="SSF55874">
    <property type="entry name" value="ATPase domain of HSP90 chaperone/DNA topoisomerase II/histidine kinase"/>
    <property type="match status" value="1"/>
</dbReference>
<proteinExistence type="predicted"/>
<dbReference type="GO" id="GO:0005524">
    <property type="term" value="F:ATP binding"/>
    <property type="evidence" value="ECO:0007669"/>
    <property type="project" value="UniProtKB-KW"/>
</dbReference>
<dbReference type="Pfam" id="PF02743">
    <property type="entry name" value="dCache_1"/>
    <property type="match status" value="1"/>
</dbReference>
<dbReference type="PANTHER" id="PTHR43065:SF46">
    <property type="entry name" value="C4-DICARBOXYLATE TRANSPORT SENSOR PROTEIN DCTB"/>
    <property type="match status" value="1"/>
</dbReference>
<feature type="transmembrane region" description="Helical" evidence="14">
    <location>
        <begin position="20"/>
        <end position="40"/>
    </location>
</feature>
<dbReference type="InterPro" id="IPR036097">
    <property type="entry name" value="HisK_dim/P_sf"/>
</dbReference>
<dbReference type="AlphaFoldDB" id="A0A445MYE9"/>
<evidence type="ECO:0000256" key="3">
    <source>
        <dbReference type="ARBA" id="ARBA00012438"/>
    </source>
</evidence>
<evidence type="ECO:0000256" key="13">
    <source>
        <dbReference type="ARBA" id="ARBA00023136"/>
    </source>
</evidence>
<dbReference type="PANTHER" id="PTHR43065">
    <property type="entry name" value="SENSOR HISTIDINE KINASE"/>
    <property type="match status" value="1"/>
</dbReference>
<dbReference type="InterPro" id="IPR033479">
    <property type="entry name" value="dCache_1"/>
</dbReference>
<dbReference type="GO" id="GO:0000155">
    <property type="term" value="F:phosphorelay sensor kinase activity"/>
    <property type="evidence" value="ECO:0007669"/>
    <property type="project" value="InterPro"/>
</dbReference>
<accession>A0A445MYE9</accession>
<dbReference type="EC" id="2.7.13.3" evidence="3"/>
<evidence type="ECO:0000256" key="4">
    <source>
        <dbReference type="ARBA" id="ARBA00022475"/>
    </source>
</evidence>
<feature type="transmembrane region" description="Helical" evidence="14">
    <location>
        <begin position="286"/>
        <end position="308"/>
    </location>
</feature>
<keyword evidence="5" id="KW-0597">Phosphoprotein</keyword>
<dbReference type="GO" id="GO:0005886">
    <property type="term" value="C:plasma membrane"/>
    <property type="evidence" value="ECO:0007669"/>
    <property type="project" value="UniProtKB-SubCell"/>
</dbReference>
<evidence type="ECO:0000256" key="12">
    <source>
        <dbReference type="ARBA" id="ARBA00023012"/>
    </source>
</evidence>
<evidence type="ECO:0000256" key="8">
    <source>
        <dbReference type="ARBA" id="ARBA00022741"/>
    </source>
</evidence>
<keyword evidence="9 16" id="KW-0418">Kinase</keyword>
<dbReference type="Gene3D" id="1.10.287.130">
    <property type="match status" value="1"/>
</dbReference>
<sequence>MDNSIVEEIDHRAALKKNVLLWSVCIAITPMILVSCIILYQFRISYHQRVNAHLEELVAKHRQDIDTFLKERLGNIQVLAGNFSFENMSNERFLQERLNILQQNYGPVFVDLGVINFEGFQVAYAGPYKLKHASYSDADWFKKAMANNSEYYKSDVFLGLRGVPHFIIAVRRTSGDKTWIVRATIDFVYFNSLVEKIRIGETGFAFILNNEGKFQTHAVHDVAPDKSPYRDFLKYNNAEKKEIHIVEHADASGSTSLYVASFLKHGDWMLVYQQKSSEAFADYRRAVSIAIVIVILGCVLILSTAIILTNKLVRLLTKIDREKEMMNEQIVETGKLASIGELAAGIAHEINNPVAIMVGEAGWIEDLLEEEEFQASENMNEFKRALKQIHIQGKRCKEITHKLLSFARKTGSRPQDINVNELIEELVDLSAQRAKFSNVTIVTDFKEDMPSICVSQSELQQVFLNLINNALDAMEKDGGDIRISTRTDGNRVVVVVADTGPGIPSAVLNRIFDPFFTTKPVGKGTGLGLSICYGIIKKMRGEIEVQSTVGVGTTFLVKIPLPED</sequence>
<dbReference type="InterPro" id="IPR004358">
    <property type="entry name" value="Sig_transdc_His_kin-like_C"/>
</dbReference>
<keyword evidence="8" id="KW-0547">Nucleotide-binding</keyword>
<evidence type="ECO:0000256" key="6">
    <source>
        <dbReference type="ARBA" id="ARBA00022679"/>
    </source>
</evidence>
<keyword evidence="13 14" id="KW-0472">Membrane</keyword>
<organism evidence="16">
    <name type="scientific">uncultured Desulfobacterium sp</name>
    <dbReference type="NCBI Taxonomy" id="201089"/>
    <lineage>
        <taxon>Bacteria</taxon>
        <taxon>Pseudomonadati</taxon>
        <taxon>Thermodesulfobacteriota</taxon>
        <taxon>Desulfobacteria</taxon>
        <taxon>Desulfobacterales</taxon>
        <taxon>Desulfobacteriaceae</taxon>
        <taxon>Desulfobacterium</taxon>
        <taxon>environmental samples</taxon>
    </lineage>
</organism>
<feature type="domain" description="Histidine kinase" evidence="15">
    <location>
        <begin position="345"/>
        <end position="563"/>
    </location>
</feature>
<evidence type="ECO:0000256" key="7">
    <source>
        <dbReference type="ARBA" id="ARBA00022692"/>
    </source>
</evidence>
<name>A0A445MYE9_9BACT</name>
<dbReference type="Gene3D" id="3.30.450.20">
    <property type="entry name" value="PAS domain"/>
    <property type="match status" value="1"/>
</dbReference>
<keyword evidence="4" id="KW-1003">Cell membrane</keyword>